<keyword evidence="9" id="KW-0175">Coiled coil</keyword>
<evidence type="ECO:0000256" key="9">
    <source>
        <dbReference type="SAM" id="Coils"/>
    </source>
</evidence>
<evidence type="ECO:0000256" key="1">
    <source>
        <dbReference type="ARBA" id="ARBA00009441"/>
    </source>
</evidence>
<dbReference type="AlphaFoldDB" id="A0A1I1ZHM0"/>
<dbReference type="PIRSF" id="PIRSF003128">
    <property type="entry name" value="RecN"/>
    <property type="match status" value="1"/>
</dbReference>
<organism evidence="11 12">
    <name type="scientific">Alteribacillus iranensis</name>
    <dbReference type="NCBI Taxonomy" id="930128"/>
    <lineage>
        <taxon>Bacteria</taxon>
        <taxon>Bacillati</taxon>
        <taxon>Bacillota</taxon>
        <taxon>Bacilli</taxon>
        <taxon>Bacillales</taxon>
        <taxon>Bacillaceae</taxon>
        <taxon>Alteribacillus</taxon>
    </lineage>
</organism>
<dbReference type="Gene3D" id="3.40.50.300">
    <property type="entry name" value="P-loop containing nucleotide triphosphate hydrolases"/>
    <property type="match status" value="2"/>
</dbReference>
<dbReference type="PANTHER" id="PTHR11059">
    <property type="entry name" value="DNA REPAIR PROTEIN RECN"/>
    <property type="match status" value="1"/>
</dbReference>
<evidence type="ECO:0000256" key="7">
    <source>
        <dbReference type="ARBA" id="ARBA00033408"/>
    </source>
</evidence>
<dbReference type="FunFam" id="3.40.50.300:FF:000356">
    <property type="entry name" value="DNA repair protein RecN"/>
    <property type="match status" value="1"/>
</dbReference>
<dbReference type="GO" id="GO:0009432">
    <property type="term" value="P:SOS response"/>
    <property type="evidence" value="ECO:0007669"/>
    <property type="project" value="TreeGrafter"/>
</dbReference>
<reference evidence="11 12" key="1">
    <citation type="submission" date="2016-10" db="EMBL/GenBank/DDBJ databases">
        <authorList>
            <person name="de Groot N.N."/>
        </authorList>
    </citation>
    <scope>NUCLEOTIDE SEQUENCE [LARGE SCALE GENOMIC DNA]</scope>
    <source>
        <strain evidence="11 12">DSM 23995</strain>
    </source>
</reference>
<dbReference type="EMBL" id="FONT01000001">
    <property type="protein sequence ID" value="SFE31324.1"/>
    <property type="molecule type" value="Genomic_DNA"/>
</dbReference>
<keyword evidence="4 8" id="KW-0227">DNA damage</keyword>
<proteinExistence type="inferred from homology"/>
<keyword evidence="12" id="KW-1185">Reference proteome</keyword>
<evidence type="ECO:0000256" key="5">
    <source>
        <dbReference type="ARBA" id="ARBA00022840"/>
    </source>
</evidence>
<dbReference type="Proteomes" id="UP000199516">
    <property type="component" value="Unassembled WGS sequence"/>
</dbReference>
<evidence type="ECO:0000313" key="12">
    <source>
        <dbReference type="Proteomes" id="UP000199516"/>
    </source>
</evidence>
<evidence type="ECO:0000256" key="2">
    <source>
        <dbReference type="ARBA" id="ARBA00021315"/>
    </source>
</evidence>
<dbReference type="NCBIfam" id="NF008121">
    <property type="entry name" value="PRK10869.1"/>
    <property type="match status" value="1"/>
</dbReference>
<dbReference type="SUPFAM" id="SSF52540">
    <property type="entry name" value="P-loop containing nucleoside triphosphate hydrolases"/>
    <property type="match status" value="2"/>
</dbReference>
<evidence type="ECO:0000256" key="4">
    <source>
        <dbReference type="ARBA" id="ARBA00022763"/>
    </source>
</evidence>
<dbReference type="Pfam" id="PF13476">
    <property type="entry name" value="AAA_23"/>
    <property type="match status" value="1"/>
</dbReference>
<gene>
    <name evidence="11" type="ORF">SAMN05192532_101256</name>
</gene>
<dbReference type="InterPro" id="IPR027417">
    <property type="entry name" value="P-loop_NTPase"/>
</dbReference>
<evidence type="ECO:0000256" key="6">
    <source>
        <dbReference type="ARBA" id="ARBA00023204"/>
    </source>
</evidence>
<evidence type="ECO:0000256" key="8">
    <source>
        <dbReference type="PIRNR" id="PIRNR003128"/>
    </source>
</evidence>
<dbReference type="RefSeq" id="WP_091656327.1">
    <property type="nucleotide sequence ID" value="NZ_FONT01000001.1"/>
</dbReference>
<feature type="coiled-coil region" evidence="9">
    <location>
        <begin position="320"/>
        <end position="364"/>
    </location>
</feature>
<evidence type="ECO:0000256" key="3">
    <source>
        <dbReference type="ARBA" id="ARBA00022741"/>
    </source>
</evidence>
<dbReference type="GO" id="GO:0006310">
    <property type="term" value="P:DNA recombination"/>
    <property type="evidence" value="ECO:0007669"/>
    <property type="project" value="InterPro"/>
</dbReference>
<keyword evidence="3" id="KW-0547">Nucleotide-binding</keyword>
<name>A0A1I1ZHM0_9BACI</name>
<dbReference type="FunFam" id="3.40.50.300:FF:000319">
    <property type="entry name" value="DNA repair protein RecN"/>
    <property type="match status" value="1"/>
</dbReference>
<dbReference type="InterPro" id="IPR038729">
    <property type="entry name" value="Rad50/SbcC_AAA"/>
</dbReference>
<comment type="similarity">
    <text evidence="1 8">Belongs to the RecN family.</text>
</comment>
<keyword evidence="6 8" id="KW-0234">DNA repair</keyword>
<dbReference type="GO" id="GO:0005524">
    <property type="term" value="F:ATP binding"/>
    <property type="evidence" value="ECO:0007669"/>
    <property type="project" value="UniProtKB-KW"/>
</dbReference>
<dbReference type="GO" id="GO:0043590">
    <property type="term" value="C:bacterial nucleoid"/>
    <property type="evidence" value="ECO:0007669"/>
    <property type="project" value="TreeGrafter"/>
</dbReference>
<accession>A0A1I1ZHM0</accession>
<feature type="domain" description="Rad50/SbcC-type AAA" evidence="10">
    <location>
        <begin position="4"/>
        <end position="202"/>
    </location>
</feature>
<sequence length="573" mass="64809">MLEELSIKNFAIIDELTISFNMGLTVLTGETGAGKSIIIDAIGLLIGGRGSVEFVRHGKKRAEIEGLFHVTPHHPVRKKLEETGIEVEDEMVVLRRDITNHGKSICRINGKLVTLAILRETGRSLVDIHGQHEHQDLMQTEKHLSMLDRFAGPSLKDTLQDYRKRYETFTKRKNELEKYKENDKEAASRLDFIQFQLREIEQARLTPGEDEELEKESFLLANSEKLFTELTRAYDSLYGERKALDWAGQAMAHGEEAAGIDEELSKITESLQGAYYTLEEVTFALREKVDSLTFDPERLNEVETRLDEIKKLKRKYGQSVTEILEFAAQLEEEMESLTNKDEKIEQLERELESLALDLQTEADTLTDLRKQAADKLTDSVEKELKELHMKKAVMKADVHQISRGISVQIGQKTITFNENGQDKIEFLLSPNAGEPLKPLAKIASGGEISRIMLAMKTILSGFQDVTSLIFDEVDTGVSGRVAQSIGEKIYKVSEGSQVLCITHLPQVAAMADQHLYIEKKEKSDRVITNVVPLEHERKTEEIARMISGVEVTELTKQNARELLQMAEKIKSNS</sequence>
<evidence type="ECO:0000259" key="10">
    <source>
        <dbReference type="Pfam" id="PF13476"/>
    </source>
</evidence>
<comment type="function">
    <text evidence="8">May be involved in recombinational repair of damaged DNA.</text>
</comment>
<keyword evidence="5" id="KW-0067">ATP-binding</keyword>
<dbReference type="GO" id="GO:0006302">
    <property type="term" value="P:double-strand break repair"/>
    <property type="evidence" value="ECO:0007669"/>
    <property type="project" value="InterPro"/>
</dbReference>
<dbReference type="STRING" id="930128.SAMN05192532_101256"/>
<dbReference type="NCBIfam" id="TIGR00634">
    <property type="entry name" value="recN"/>
    <property type="match status" value="1"/>
</dbReference>
<dbReference type="PANTHER" id="PTHR11059:SF0">
    <property type="entry name" value="DNA REPAIR PROTEIN RECN"/>
    <property type="match status" value="1"/>
</dbReference>
<evidence type="ECO:0000313" key="11">
    <source>
        <dbReference type="EMBL" id="SFE31324.1"/>
    </source>
</evidence>
<dbReference type="InterPro" id="IPR004604">
    <property type="entry name" value="DNA_recomb/repair_RecN"/>
</dbReference>
<protein>
    <recommendedName>
        <fullName evidence="2 8">DNA repair protein RecN</fullName>
    </recommendedName>
    <alternativeName>
        <fullName evidence="7 8">Recombination protein N</fullName>
    </alternativeName>
</protein>
<dbReference type="OrthoDB" id="9806954at2"/>
<dbReference type="CDD" id="cd03241">
    <property type="entry name" value="ABC_RecN"/>
    <property type="match status" value="2"/>
</dbReference>
<dbReference type="GO" id="GO:0016887">
    <property type="term" value="F:ATP hydrolysis activity"/>
    <property type="evidence" value="ECO:0007669"/>
    <property type="project" value="InterPro"/>
</dbReference>